<dbReference type="InterPro" id="IPR000825">
    <property type="entry name" value="SUF_FeS_clus_asmbl_SufBD_core"/>
</dbReference>
<proteinExistence type="inferred from homology"/>
<evidence type="ECO:0000313" key="5">
    <source>
        <dbReference type="Proteomes" id="UP000181790"/>
    </source>
</evidence>
<dbReference type="GO" id="GO:0016226">
    <property type="term" value="P:iron-sulfur cluster assembly"/>
    <property type="evidence" value="ECO:0007669"/>
    <property type="project" value="InterPro"/>
</dbReference>
<dbReference type="InterPro" id="IPR055346">
    <property type="entry name" value="Fe-S_cluster_assembly_SufBD"/>
</dbReference>
<dbReference type="NCBIfam" id="TIGR01981">
    <property type="entry name" value="sufD"/>
    <property type="match status" value="1"/>
</dbReference>
<dbReference type="PANTHER" id="PTHR43575">
    <property type="entry name" value="PROTEIN ABCI7, CHLOROPLASTIC"/>
    <property type="match status" value="1"/>
</dbReference>
<dbReference type="AlphaFoldDB" id="A0A1S2VCH1"/>
<dbReference type="SUPFAM" id="SSF101960">
    <property type="entry name" value="Stabilizer of iron transporter SufD"/>
    <property type="match status" value="1"/>
</dbReference>
<dbReference type="RefSeq" id="WP_071506479.1">
    <property type="nucleotide sequence ID" value="NZ_MORL01000032.1"/>
</dbReference>
<reference evidence="4 5" key="1">
    <citation type="submission" date="2016-10" db="EMBL/GenBank/DDBJ databases">
        <title>Arsenicibacter rosenii gen. nov., sp. nov., an efficient arsenic-methylating bacterium isolated from an arsenic-contaminated paddy soil.</title>
        <authorList>
            <person name="Huang K."/>
        </authorList>
    </citation>
    <scope>NUCLEOTIDE SEQUENCE [LARGE SCALE GENOMIC DNA]</scope>
    <source>
        <strain evidence="4 5">SM-1</strain>
    </source>
</reference>
<dbReference type="OrthoDB" id="9768262at2"/>
<sequence>MTPNSQSYTRTSPLKDQLLAAFQVTEERINGESKSAVHQVRRAALQQFDKLGFPTIKHEEWKYANVKNLIQESFELETPSTLSADDLHTLEIPNLSGNILYFVNGRYKPEMSTIVSPASDVQILSFAEALKSQPETINNYFARQADYQENAFTALNTAFAHDGVFIRVPDGNVVEQPIILRYINDAREKKVAAQPRNLIIVGRSANVKIAESYRSLGDMAAFTNVVTEITLAREANVEHYKIQNDTDTAYHIGTTQVHQADNSHFYSATVTLNGGFVRNNLNIVLDGEYCEAYMYGLYIPNGRQFVDNHTLVDHAKPNSYSSELYKGILEEKSTGVFNGKIFVRQDAQKTNAYQSCKNVVLSPEATMNTKPQLEIFADDVKCSHGTTTGMLDDEALFYMRSRGIPRAEAQALLMYAFAQDVLTQIKIEPIREYLSTVVARKLAM</sequence>
<comment type="caution">
    <text evidence="4">The sequence shown here is derived from an EMBL/GenBank/DDBJ whole genome shotgun (WGS) entry which is preliminary data.</text>
</comment>
<feature type="domain" description="SUF system FeS cluster assembly SufBD core" evidence="2">
    <location>
        <begin position="189"/>
        <end position="417"/>
    </location>
</feature>
<evidence type="ECO:0000313" key="4">
    <source>
        <dbReference type="EMBL" id="OIN55926.1"/>
    </source>
</evidence>
<dbReference type="PANTHER" id="PTHR43575:SF1">
    <property type="entry name" value="PROTEIN ABCI7, CHLOROPLASTIC"/>
    <property type="match status" value="1"/>
</dbReference>
<organism evidence="4 5">
    <name type="scientific">Arsenicibacter rosenii</name>
    <dbReference type="NCBI Taxonomy" id="1750698"/>
    <lineage>
        <taxon>Bacteria</taxon>
        <taxon>Pseudomonadati</taxon>
        <taxon>Bacteroidota</taxon>
        <taxon>Cytophagia</taxon>
        <taxon>Cytophagales</taxon>
        <taxon>Spirosomataceae</taxon>
        <taxon>Arsenicibacter</taxon>
    </lineage>
</organism>
<evidence type="ECO:0000259" key="3">
    <source>
        <dbReference type="Pfam" id="PF19295"/>
    </source>
</evidence>
<dbReference type="Proteomes" id="UP000181790">
    <property type="component" value="Unassembled WGS sequence"/>
</dbReference>
<dbReference type="InterPro" id="IPR037284">
    <property type="entry name" value="SUF_FeS_clus_asmbl_SufBD_sf"/>
</dbReference>
<feature type="domain" description="SUF system FeS cluster assembly SufBD N-terminal" evidence="3">
    <location>
        <begin position="15"/>
        <end position="178"/>
    </location>
</feature>
<protein>
    <submittedName>
        <fullName evidence="4">Fe-S cluster assembly protein SufD</fullName>
    </submittedName>
</protein>
<evidence type="ECO:0000259" key="2">
    <source>
        <dbReference type="Pfam" id="PF01458"/>
    </source>
</evidence>
<dbReference type="EMBL" id="MORL01000032">
    <property type="protein sequence ID" value="OIN55926.1"/>
    <property type="molecule type" value="Genomic_DNA"/>
</dbReference>
<dbReference type="Pfam" id="PF19295">
    <property type="entry name" value="SufBD_N"/>
    <property type="match status" value="1"/>
</dbReference>
<dbReference type="Pfam" id="PF01458">
    <property type="entry name" value="SUFBD_core"/>
    <property type="match status" value="1"/>
</dbReference>
<keyword evidence="5" id="KW-1185">Reference proteome</keyword>
<name>A0A1S2VCH1_9BACT</name>
<accession>A0A1S2VCH1</accession>
<gene>
    <name evidence="4" type="ORF">BLX24_27645</name>
</gene>
<dbReference type="InterPro" id="IPR045595">
    <property type="entry name" value="SufBD_N"/>
</dbReference>
<evidence type="ECO:0000256" key="1">
    <source>
        <dbReference type="ARBA" id="ARBA00043967"/>
    </source>
</evidence>
<dbReference type="InterPro" id="IPR011542">
    <property type="entry name" value="SUF_FeS_clus_asmbl_SufD"/>
</dbReference>
<comment type="similarity">
    <text evidence="1">Belongs to the iron-sulfur cluster assembly SufBD family.</text>
</comment>